<keyword evidence="2" id="KW-0732">Signal</keyword>
<feature type="transmembrane region" description="Helical" evidence="1">
    <location>
        <begin position="153"/>
        <end position="182"/>
    </location>
</feature>
<accession>A0A1D3CWL8</accession>
<reference evidence="3 4" key="1">
    <citation type="journal article" date="2016" name="BMC Genomics">
        <title>Comparative genomics reveals Cyclospora cayetanensis possesses coccidia-like metabolism and invasion components but unique surface antigens.</title>
        <authorList>
            <person name="Liu S."/>
            <person name="Wang L."/>
            <person name="Zheng H."/>
            <person name="Xu Z."/>
            <person name="Roellig D.M."/>
            <person name="Li N."/>
            <person name="Frace M.A."/>
            <person name="Tang K."/>
            <person name="Arrowood M.J."/>
            <person name="Moss D.M."/>
            <person name="Zhang L."/>
            <person name="Feng Y."/>
            <person name="Xiao L."/>
        </authorList>
    </citation>
    <scope>NUCLEOTIDE SEQUENCE [LARGE SCALE GENOMIC DNA]</scope>
    <source>
        <strain evidence="3 4">CHN_HEN01</strain>
    </source>
</reference>
<keyword evidence="1" id="KW-1133">Transmembrane helix</keyword>
<organism evidence="3 4">
    <name type="scientific">Cyclospora cayetanensis</name>
    <dbReference type="NCBI Taxonomy" id="88456"/>
    <lineage>
        <taxon>Eukaryota</taxon>
        <taxon>Sar</taxon>
        <taxon>Alveolata</taxon>
        <taxon>Apicomplexa</taxon>
        <taxon>Conoidasida</taxon>
        <taxon>Coccidia</taxon>
        <taxon>Eucoccidiorida</taxon>
        <taxon>Eimeriorina</taxon>
        <taxon>Eimeriidae</taxon>
        <taxon>Cyclospora</taxon>
    </lineage>
</organism>
<gene>
    <name evidence="3" type="ORF">cyc_05923</name>
</gene>
<dbReference type="EMBL" id="JROU02001681">
    <property type="protein sequence ID" value="OEH75602.1"/>
    <property type="molecule type" value="Genomic_DNA"/>
</dbReference>
<feature type="chain" id="PRO_5008913963" description="Transmembrane protein" evidence="2">
    <location>
        <begin position="30"/>
        <end position="199"/>
    </location>
</feature>
<dbReference type="VEuPathDB" id="ToxoDB:cyc_05923"/>
<feature type="signal peptide" evidence="2">
    <location>
        <begin position="1"/>
        <end position="29"/>
    </location>
</feature>
<keyword evidence="4" id="KW-1185">Reference proteome</keyword>
<evidence type="ECO:0000256" key="1">
    <source>
        <dbReference type="SAM" id="Phobius"/>
    </source>
</evidence>
<dbReference type="AlphaFoldDB" id="A0A1D3CWL8"/>
<evidence type="ECO:0008006" key="5">
    <source>
        <dbReference type="Google" id="ProtNLM"/>
    </source>
</evidence>
<keyword evidence="1" id="KW-0812">Transmembrane</keyword>
<evidence type="ECO:0000313" key="3">
    <source>
        <dbReference type="EMBL" id="OEH75602.1"/>
    </source>
</evidence>
<evidence type="ECO:0000256" key="2">
    <source>
        <dbReference type="SAM" id="SignalP"/>
    </source>
</evidence>
<evidence type="ECO:0000313" key="4">
    <source>
        <dbReference type="Proteomes" id="UP000095192"/>
    </source>
</evidence>
<keyword evidence="1" id="KW-0472">Membrane</keyword>
<protein>
    <recommendedName>
        <fullName evidence="5">Transmembrane protein</fullName>
    </recommendedName>
</protein>
<comment type="caution">
    <text evidence="3">The sequence shown here is derived from an EMBL/GenBank/DDBJ whole genome shotgun (WGS) entry which is preliminary data.</text>
</comment>
<name>A0A1D3CWL8_9EIME</name>
<dbReference type="Proteomes" id="UP000095192">
    <property type="component" value="Unassembled WGS sequence"/>
</dbReference>
<dbReference type="InParanoid" id="A0A1D3CWL8"/>
<proteinExistence type="predicted"/>
<sequence length="199" mass="21903">MFGTIRWLEGRSGFAWVVSLFFAQLSVDAAAVGSYWDTPGVTVWGSSGLQQQAYDTWPLVYEAPLKTTFEPMGAHRTPASSMPSSMPHQVHSQVPAGLPAHQLSLSDLPVDAEGTSAEEQRGFHLGKYQFNQNKGSMQQVFLDFFRKPRLSKVLLVAAVLLVSFFLFGVVAKISQVLIAIWLATKALQLAEQAMDQPMD</sequence>